<protein>
    <recommendedName>
        <fullName evidence="4">PH (Pleckstrin Homology) domain-containing protein</fullName>
    </recommendedName>
</protein>
<feature type="transmembrane region" description="Helical" evidence="1">
    <location>
        <begin position="7"/>
        <end position="26"/>
    </location>
</feature>
<evidence type="ECO:0000313" key="2">
    <source>
        <dbReference type="EMBL" id="TDR87305.1"/>
    </source>
</evidence>
<keyword evidence="1" id="KW-0472">Membrane</keyword>
<evidence type="ECO:0008006" key="4">
    <source>
        <dbReference type="Google" id="ProtNLM"/>
    </source>
</evidence>
<reference evidence="2 3" key="1">
    <citation type="submission" date="2019-03" db="EMBL/GenBank/DDBJ databases">
        <title>Genomic Encyclopedia of Type Strains, Phase IV (KMG-IV): sequencing the most valuable type-strain genomes for metagenomic binning, comparative biology and taxonomic classification.</title>
        <authorList>
            <person name="Goeker M."/>
        </authorList>
    </citation>
    <scope>NUCLEOTIDE SEQUENCE [LARGE SCALE GENOMIC DNA]</scope>
    <source>
        <strain evidence="2 3">DSM 25903</strain>
    </source>
</reference>
<dbReference type="Proteomes" id="UP000295122">
    <property type="component" value="Unassembled WGS sequence"/>
</dbReference>
<feature type="transmembrane region" description="Helical" evidence="1">
    <location>
        <begin position="107"/>
        <end position="132"/>
    </location>
</feature>
<evidence type="ECO:0000313" key="3">
    <source>
        <dbReference type="Proteomes" id="UP000295122"/>
    </source>
</evidence>
<feature type="transmembrane region" description="Helical" evidence="1">
    <location>
        <begin position="32"/>
        <end position="50"/>
    </location>
</feature>
<dbReference type="OrthoDB" id="8020528at2"/>
<gene>
    <name evidence="2" type="ORF">EV668_4386</name>
</gene>
<comment type="caution">
    <text evidence="2">The sequence shown here is derived from an EMBL/GenBank/DDBJ whole genome shotgun (WGS) entry which is preliminary data.</text>
</comment>
<dbReference type="RefSeq" id="WP_133774120.1">
    <property type="nucleotide sequence ID" value="NZ_SNZR01000016.1"/>
</dbReference>
<dbReference type="AlphaFoldDB" id="A0A4R7BS60"/>
<name>A0A4R7BS60_9HYPH</name>
<feature type="transmembrane region" description="Helical" evidence="1">
    <location>
        <begin position="82"/>
        <end position="101"/>
    </location>
</feature>
<accession>A0A4R7BS60</accession>
<sequence>MPRPVLYVLLAIGLLFTVAGIGMVAAGAKDGWLVAVFFSFCTAVFVWQLWPQWLEAPPALTVEEMLARYPGPVELRMNTRKIVFLLVGLLVFGGCSLWLLLTAPLGWVAAVALWIGLAFIALGIPVLAITLLRGSWLRLEAGRFVVSQGWRRWSVPWQAATGFAASRIPPSMTELVVFDDATRAGGALAGINAGITGRNGALPDNYGLPHAALADLMTAWRERAVAAKTPGHSPDHRDA</sequence>
<evidence type="ECO:0000256" key="1">
    <source>
        <dbReference type="SAM" id="Phobius"/>
    </source>
</evidence>
<keyword evidence="3" id="KW-1185">Reference proteome</keyword>
<organism evidence="2 3">
    <name type="scientific">Enterovirga rhinocerotis</name>
    <dbReference type="NCBI Taxonomy" id="1339210"/>
    <lineage>
        <taxon>Bacteria</taxon>
        <taxon>Pseudomonadati</taxon>
        <taxon>Pseudomonadota</taxon>
        <taxon>Alphaproteobacteria</taxon>
        <taxon>Hyphomicrobiales</taxon>
        <taxon>Methylobacteriaceae</taxon>
        <taxon>Enterovirga</taxon>
    </lineage>
</organism>
<keyword evidence="1" id="KW-1133">Transmembrane helix</keyword>
<proteinExistence type="predicted"/>
<keyword evidence="1" id="KW-0812">Transmembrane</keyword>
<dbReference type="EMBL" id="SNZR01000016">
    <property type="protein sequence ID" value="TDR87305.1"/>
    <property type="molecule type" value="Genomic_DNA"/>
</dbReference>